<evidence type="ECO:0000256" key="3">
    <source>
        <dbReference type="SAM" id="SignalP"/>
    </source>
</evidence>
<proteinExistence type="predicted"/>
<dbReference type="Proteomes" id="UP000054248">
    <property type="component" value="Unassembled WGS sequence"/>
</dbReference>
<dbReference type="OrthoDB" id="3245083at2759"/>
<keyword evidence="5" id="KW-1185">Reference proteome</keyword>
<keyword evidence="2" id="KW-1133">Transmembrane helix</keyword>
<feature type="region of interest" description="Disordered" evidence="1">
    <location>
        <begin position="122"/>
        <end position="153"/>
    </location>
</feature>
<keyword evidence="3" id="KW-0732">Signal</keyword>
<feature type="region of interest" description="Disordered" evidence="1">
    <location>
        <begin position="257"/>
        <end position="317"/>
    </location>
</feature>
<reference evidence="5" key="2">
    <citation type="submission" date="2015-01" db="EMBL/GenBank/DDBJ databases">
        <title>Evolutionary Origins and Diversification of the Mycorrhizal Mutualists.</title>
        <authorList>
            <consortium name="DOE Joint Genome Institute"/>
            <consortium name="Mycorrhizal Genomics Consortium"/>
            <person name="Kohler A."/>
            <person name="Kuo A."/>
            <person name="Nagy L.G."/>
            <person name="Floudas D."/>
            <person name="Copeland A."/>
            <person name="Barry K.W."/>
            <person name="Cichocki N."/>
            <person name="Veneault-Fourrey C."/>
            <person name="LaButti K."/>
            <person name="Lindquist E.A."/>
            <person name="Lipzen A."/>
            <person name="Lundell T."/>
            <person name="Morin E."/>
            <person name="Murat C."/>
            <person name="Riley R."/>
            <person name="Ohm R."/>
            <person name="Sun H."/>
            <person name="Tunlid A."/>
            <person name="Henrissat B."/>
            <person name="Grigoriev I.V."/>
            <person name="Hibbett D.S."/>
            <person name="Martin F."/>
        </authorList>
    </citation>
    <scope>NUCLEOTIDE SEQUENCE [LARGE SCALE GENOMIC DNA]</scope>
    <source>
        <strain evidence="5">MUT 4182</strain>
    </source>
</reference>
<feature type="compositionally biased region" description="Polar residues" evidence="1">
    <location>
        <begin position="197"/>
        <end position="207"/>
    </location>
</feature>
<feature type="region of interest" description="Disordered" evidence="1">
    <location>
        <begin position="190"/>
        <end position="221"/>
    </location>
</feature>
<keyword evidence="2" id="KW-0812">Transmembrane</keyword>
<evidence type="ECO:0000256" key="1">
    <source>
        <dbReference type="SAM" id="MobiDB-lite"/>
    </source>
</evidence>
<name>A0A0C3QYG8_9AGAM</name>
<dbReference type="HOGENOM" id="CLU_517955_0_0_1"/>
<dbReference type="EMBL" id="KN822943">
    <property type="protein sequence ID" value="KIO34299.1"/>
    <property type="molecule type" value="Genomic_DNA"/>
</dbReference>
<dbReference type="AlphaFoldDB" id="A0A0C3QYG8"/>
<feature type="compositionally biased region" description="Polar residues" evidence="1">
    <location>
        <begin position="405"/>
        <end position="414"/>
    </location>
</feature>
<feature type="compositionally biased region" description="Basic and acidic residues" evidence="1">
    <location>
        <begin position="307"/>
        <end position="317"/>
    </location>
</feature>
<feature type="compositionally biased region" description="Low complexity" evidence="1">
    <location>
        <begin position="124"/>
        <end position="137"/>
    </location>
</feature>
<evidence type="ECO:0000313" key="5">
    <source>
        <dbReference type="Proteomes" id="UP000054248"/>
    </source>
</evidence>
<gene>
    <name evidence="4" type="ORF">M407DRAFT_16837</name>
</gene>
<reference evidence="4 5" key="1">
    <citation type="submission" date="2014-04" db="EMBL/GenBank/DDBJ databases">
        <authorList>
            <consortium name="DOE Joint Genome Institute"/>
            <person name="Kuo A."/>
            <person name="Girlanda M."/>
            <person name="Perotto S."/>
            <person name="Kohler A."/>
            <person name="Nagy L.G."/>
            <person name="Floudas D."/>
            <person name="Copeland A."/>
            <person name="Barry K.W."/>
            <person name="Cichocki N."/>
            <person name="Veneault-Fourrey C."/>
            <person name="LaButti K."/>
            <person name="Lindquist E.A."/>
            <person name="Lipzen A."/>
            <person name="Lundell T."/>
            <person name="Morin E."/>
            <person name="Murat C."/>
            <person name="Sun H."/>
            <person name="Tunlid A."/>
            <person name="Henrissat B."/>
            <person name="Grigoriev I.V."/>
            <person name="Hibbett D.S."/>
            <person name="Martin F."/>
            <person name="Nordberg H.P."/>
            <person name="Cantor M.N."/>
            <person name="Hua S.X."/>
        </authorList>
    </citation>
    <scope>NUCLEOTIDE SEQUENCE [LARGE SCALE GENOMIC DNA]</scope>
    <source>
        <strain evidence="4 5">MUT 4182</strain>
    </source>
</reference>
<organism evidence="4 5">
    <name type="scientific">Tulasnella calospora MUT 4182</name>
    <dbReference type="NCBI Taxonomy" id="1051891"/>
    <lineage>
        <taxon>Eukaryota</taxon>
        <taxon>Fungi</taxon>
        <taxon>Dikarya</taxon>
        <taxon>Basidiomycota</taxon>
        <taxon>Agaricomycotina</taxon>
        <taxon>Agaricomycetes</taxon>
        <taxon>Cantharellales</taxon>
        <taxon>Tulasnellaceae</taxon>
        <taxon>Tulasnella</taxon>
    </lineage>
</organism>
<evidence type="ECO:0000313" key="4">
    <source>
        <dbReference type="EMBL" id="KIO34299.1"/>
    </source>
</evidence>
<feature type="region of interest" description="Disordered" evidence="1">
    <location>
        <begin position="352"/>
        <end position="459"/>
    </location>
</feature>
<protein>
    <submittedName>
        <fullName evidence="4">Uncharacterized protein</fullName>
    </submittedName>
</protein>
<feature type="signal peptide" evidence="3">
    <location>
        <begin position="1"/>
        <end position="20"/>
    </location>
</feature>
<feature type="chain" id="PRO_5002177758" evidence="3">
    <location>
        <begin position="21"/>
        <end position="526"/>
    </location>
</feature>
<accession>A0A0C3QYG8</accession>
<sequence>MRSSRWLLLLASGFAGATEPEDVKWTSPQSGETFEPGQMITASWLSDQAIISPSFSLCVEVDGGDDCGDAIWPSVNQNESSSTYSMSIIAPNITDQGSFFIKMKSDFGDYYTSPDFDLSPIEPSPTLSSLMPSSTAPVLPSSTSTLANPKDAAGPSHVNPLAIGIPLTMLGMALLGALFFCLTRSRREQRDAGGTTTGLNPVHSATRTVFHPPPVPGVAKAGNLEAGEATFFNVSLNKTTSDLSQVEKAVCGAISAGSAAARPVPVRQQESRQSSEDSSKSQARDQRQLDPVDEDERYTTPPPRTWQRRDSERHGRDRSWALEKQLRRALERESDLQWEIERRELAWRTMHSSIPSPSKRRHESEDYRSCSMHSAPEYYGRHSDFGPDRWPPPSQSRPYAFRRGSPNQSASETSYADPPKYRSLDPQSATPMQIPIPRPPTAASGPRPERYPPPEDDDMHATLTVVSAYCAPSPMIPFDGPSRPTHGAALPSSTAMTELPTSLRAGGRRAQPLSSYYPPRLERTTR</sequence>
<feature type="compositionally biased region" description="Basic and acidic residues" evidence="1">
    <location>
        <begin position="269"/>
        <end position="290"/>
    </location>
</feature>
<feature type="region of interest" description="Disordered" evidence="1">
    <location>
        <begin position="477"/>
        <end position="526"/>
    </location>
</feature>
<feature type="compositionally biased region" description="Polar residues" evidence="1">
    <location>
        <begin position="491"/>
        <end position="500"/>
    </location>
</feature>
<keyword evidence="2" id="KW-0472">Membrane</keyword>
<evidence type="ECO:0000256" key="2">
    <source>
        <dbReference type="SAM" id="Phobius"/>
    </source>
</evidence>
<feature type="transmembrane region" description="Helical" evidence="2">
    <location>
        <begin position="161"/>
        <end position="182"/>
    </location>
</feature>